<evidence type="ECO:0000256" key="2">
    <source>
        <dbReference type="ARBA" id="ARBA00012438"/>
    </source>
</evidence>
<dbReference type="InterPro" id="IPR000700">
    <property type="entry name" value="PAS-assoc_C"/>
</dbReference>
<protein>
    <recommendedName>
        <fullName evidence="2">histidine kinase</fullName>
        <ecNumber evidence="2">2.7.13.3</ecNumber>
    </recommendedName>
</protein>
<dbReference type="CDD" id="cd00130">
    <property type="entry name" value="PAS"/>
    <property type="match status" value="1"/>
</dbReference>
<evidence type="ECO:0000256" key="4">
    <source>
        <dbReference type="ARBA" id="ARBA00022679"/>
    </source>
</evidence>
<feature type="domain" description="Histidine kinase" evidence="11">
    <location>
        <begin position="297"/>
        <end position="517"/>
    </location>
</feature>
<dbReference type="PANTHER" id="PTHR43065:SF46">
    <property type="entry name" value="C4-DICARBOXYLATE TRANSPORT SENSOR PROTEIN DCTB"/>
    <property type="match status" value="1"/>
</dbReference>
<dbReference type="SMART" id="SM00388">
    <property type="entry name" value="HisKA"/>
    <property type="match status" value="1"/>
</dbReference>
<keyword evidence="8" id="KW-0902">Two-component regulatory system</keyword>
<dbReference type="NCBIfam" id="TIGR00229">
    <property type="entry name" value="sensory_box"/>
    <property type="match status" value="1"/>
</dbReference>
<dbReference type="InterPro" id="IPR004358">
    <property type="entry name" value="Sig_transdc_His_kin-like_C"/>
</dbReference>
<dbReference type="InterPro" id="IPR036890">
    <property type="entry name" value="HATPase_C_sf"/>
</dbReference>
<dbReference type="AlphaFoldDB" id="A0A9X4MEI2"/>
<evidence type="ECO:0000256" key="8">
    <source>
        <dbReference type="ARBA" id="ARBA00023012"/>
    </source>
</evidence>
<evidence type="ECO:0000256" key="3">
    <source>
        <dbReference type="ARBA" id="ARBA00022553"/>
    </source>
</evidence>
<comment type="catalytic activity">
    <reaction evidence="1">
        <text>ATP + protein L-histidine = ADP + protein N-phospho-L-histidine.</text>
        <dbReference type="EC" id="2.7.13.3"/>
    </reaction>
</comment>
<sequence>MEEVFNLPLFPVYMVDYLGATVMVILAFCALVFARRLTRLEPKNILWAYFFWFSVVMVVFSISRGMGHLLPYAFRLAHLPEVWDTLDPYSGGLNTIALCGVAILTLHYHSTAVLINRAKMDALSLEIANDRLREAHADLSRLNQTLEQQVEERTHDLRLSEEKFRGFFEGSKDMIYFCDAAGRFSDINESGLRLLGVARRQDIVGQSLAEFFLDRERGAQYRALLFSTGQVKDFEAEFVGREDGPLYLMMTASAITDREGRSLGYQGIAKDLTHFKKMMEQLVHSEKMTSVGQLAAGVAHEINTPLGIILGYAQLLEEDFEEQSEVHETLGIIEKQAKICRRIVADLLNFSRQTQEHNKLYGDLNQCLEEVLAIVNHTLNMDHIFIHRCLAENLPNTCFDNERLRQVFVNLLTNAHHAIGSEGIIGVWTRWHKESDQIEIIIGDSGSGIPQDQLGRIFDPFYTTKGVGKGTGLGLSVSFGIIQDHKGRIEVKSPPLEPELVTLDMHTTFHIFLPIISASQEKEQ</sequence>
<proteinExistence type="predicted"/>
<dbReference type="EC" id="2.7.13.3" evidence="2"/>
<dbReference type="GO" id="GO:0005524">
    <property type="term" value="F:ATP binding"/>
    <property type="evidence" value="ECO:0007669"/>
    <property type="project" value="UniProtKB-KW"/>
</dbReference>
<evidence type="ECO:0000313" key="14">
    <source>
        <dbReference type="EMBL" id="MDG4475786.1"/>
    </source>
</evidence>
<dbReference type="RefSeq" id="WP_307632761.1">
    <property type="nucleotide sequence ID" value="NZ_JAPHEH010000001.1"/>
</dbReference>
<dbReference type="Gene3D" id="3.30.565.10">
    <property type="entry name" value="Histidine kinase-like ATPase, C-terminal domain"/>
    <property type="match status" value="1"/>
</dbReference>
<evidence type="ECO:0000256" key="10">
    <source>
        <dbReference type="SAM" id="Phobius"/>
    </source>
</evidence>
<evidence type="ECO:0000313" key="15">
    <source>
        <dbReference type="Proteomes" id="UP001154240"/>
    </source>
</evidence>
<dbReference type="Proteomes" id="UP001154240">
    <property type="component" value="Unassembled WGS sequence"/>
</dbReference>
<evidence type="ECO:0000259" key="13">
    <source>
        <dbReference type="PROSITE" id="PS50113"/>
    </source>
</evidence>
<dbReference type="SUPFAM" id="SSF55785">
    <property type="entry name" value="PYP-like sensor domain (PAS domain)"/>
    <property type="match status" value="1"/>
</dbReference>
<dbReference type="InterPro" id="IPR003661">
    <property type="entry name" value="HisK_dim/P_dom"/>
</dbReference>
<dbReference type="InterPro" id="IPR000014">
    <property type="entry name" value="PAS"/>
</dbReference>
<dbReference type="Pfam" id="PF00512">
    <property type="entry name" value="HisKA"/>
    <property type="match status" value="1"/>
</dbReference>
<reference evidence="14" key="2">
    <citation type="submission" date="2022-10" db="EMBL/GenBank/DDBJ databases">
        <authorList>
            <person name="Aronson H.S."/>
        </authorList>
    </citation>
    <scope>NUCLEOTIDE SEQUENCE</scope>
    <source>
        <strain evidence="14">RS19-109</strain>
    </source>
</reference>
<dbReference type="SUPFAM" id="SSF47384">
    <property type="entry name" value="Homodimeric domain of signal transducing histidine kinase"/>
    <property type="match status" value="1"/>
</dbReference>
<name>A0A9X4MEI2_9BACT</name>
<dbReference type="Gene3D" id="3.30.450.20">
    <property type="entry name" value="PAS domain"/>
    <property type="match status" value="1"/>
</dbReference>
<dbReference type="Gene3D" id="1.10.287.130">
    <property type="match status" value="1"/>
</dbReference>
<keyword evidence="9" id="KW-0175">Coiled coil</keyword>
<keyword evidence="10" id="KW-0812">Transmembrane</keyword>
<dbReference type="InterPro" id="IPR005467">
    <property type="entry name" value="His_kinase_dom"/>
</dbReference>
<dbReference type="PROSITE" id="PS50113">
    <property type="entry name" value="PAC"/>
    <property type="match status" value="1"/>
</dbReference>
<dbReference type="InterPro" id="IPR003594">
    <property type="entry name" value="HATPase_dom"/>
</dbReference>
<dbReference type="PANTHER" id="PTHR43065">
    <property type="entry name" value="SENSOR HISTIDINE KINASE"/>
    <property type="match status" value="1"/>
</dbReference>
<feature type="domain" description="PAS" evidence="12">
    <location>
        <begin position="160"/>
        <end position="201"/>
    </location>
</feature>
<keyword evidence="10" id="KW-1133">Transmembrane helix</keyword>
<dbReference type="GO" id="GO:0000155">
    <property type="term" value="F:phosphorelay sensor kinase activity"/>
    <property type="evidence" value="ECO:0007669"/>
    <property type="project" value="InterPro"/>
</dbReference>
<dbReference type="SUPFAM" id="SSF55874">
    <property type="entry name" value="ATPase domain of HSP90 chaperone/DNA topoisomerase II/histidine kinase"/>
    <property type="match status" value="1"/>
</dbReference>
<feature type="coiled-coil region" evidence="9">
    <location>
        <begin position="115"/>
        <end position="163"/>
    </location>
</feature>
<dbReference type="InterPro" id="IPR035965">
    <property type="entry name" value="PAS-like_dom_sf"/>
</dbReference>
<evidence type="ECO:0000256" key="6">
    <source>
        <dbReference type="ARBA" id="ARBA00022777"/>
    </source>
</evidence>
<dbReference type="EMBL" id="JAPHEH010000001">
    <property type="protein sequence ID" value="MDG4475786.1"/>
    <property type="molecule type" value="Genomic_DNA"/>
</dbReference>
<keyword evidence="5" id="KW-0547">Nucleotide-binding</keyword>
<feature type="transmembrane region" description="Helical" evidence="10">
    <location>
        <begin position="12"/>
        <end position="34"/>
    </location>
</feature>
<keyword evidence="10" id="KW-0472">Membrane</keyword>
<evidence type="ECO:0000256" key="5">
    <source>
        <dbReference type="ARBA" id="ARBA00022741"/>
    </source>
</evidence>
<keyword evidence="3" id="KW-0597">Phosphoprotein</keyword>
<accession>A0A9X4MEI2</accession>
<dbReference type="SMART" id="SM00387">
    <property type="entry name" value="HATPase_c"/>
    <property type="match status" value="1"/>
</dbReference>
<keyword evidence="6" id="KW-0418">Kinase</keyword>
<dbReference type="PROSITE" id="PS50112">
    <property type="entry name" value="PAS"/>
    <property type="match status" value="1"/>
</dbReference>
<organism evidence="14 15">
    <name type="scientific">Thiovibrio frasassiensis</name>
    <dbReference type="NCBI Taxonomy" id="2984131"/>
    <lineage>
        <taxon>Bacteria</taxon>
        <taxon>Pseudomonadati</taxon>
        <taxon>Thermodesulfobacteriota</taxon>
        <taxon>Desulfobulbia</taxon>
        <taxon>Desulfobulbales</taxon>
        <taxon>Thiovibrionaceae</taxon>
        <taxon>Thiovibrio</taxon>
    </lineage>
</organism>
<evidence type="ECO:0000256" key="1">
    <source>
        <dbReference type="ARBA" id="ARBA00000085"/>
    </source>
</evidence>
<evidence type="ECO:0000256" key="7">
    <source>
        <dbReference type="ARBA" id="ARBA00022840"/>
    </source>
</evidence>
<feature type="domain" description="PAC" evidence="13">
    <location>
        <begin position="232"/>
        <end position="284"/>
    </location>
</feature>
<keyword evidence="4" id="KW-0808">Transferase</keyword>
<dbReference type="PROSITE" id="PS50109">
    <property type="entry name" value="HIS_KIN"/>
    <property type="match status" value="1"/>
</dbReference>
<evidence type="ECO:0000259" key="12">
    <source>
        <dbReference type="PROSITE" id="PS50112"/>
    </source>
</evidence>
<dbReference type="Pfam" id="PF02518">
    <property type="entry name" value="HATPase_c"/>
    <property type="match status" value="1"/>
</dbReference>
<reference evidence="14" key="1">
    <citation type="journal article" date="2022" name="bioRxiv">
        <title>Thiovibrio frasassiensisgen. nov., sp. nov., an autotrophic, elemental sulfur disproportionating bacterium isolated from sulfidic karst sediment, and proposal of Thiovibrionaceae fam. nov.</title>
        <authorList>
            <person name="Aronson H."/>
            <person name="Thomas C."/>
            <person name="Bhattacharyya M."/>
            <person name="Eckstein S."/>
            <person name="Jensen S."/>
            <person name="Barco R."/>
            <person name="Macalady J."/>
            <person name="Amend J."/>
        </authorList>
    </citation>
    <scope>NUCLEOTIDE SEQUENCE</scope>
    <source>
        <strain evidence="14">RS19-109</strain>
    </source>
</reference>
<comment type="caution">
    <text evidence="14">The sequence shown here is derived from an EMBL/GenBank/DDBJ whole genome shotgun (WGS) entry which is preliminary data.</text>
</comment>
<dbReference type="SMART" id="SM00091">
    <property type="entry name" value="PAS"/>
    <property type="match status" value="1"/>
</dbReference>
<evidence type="ECO:0000256" key="9">
    <source>
        <dbReference type="SAM" id="Coils"/>
    </source>
</evidence>
<dbReference type="Pfam" id="PF13426">
    <property type="entry name" value="PAS_9"/>
    <property type="match status" value="1"/>
</dbReference>
<keyword evidence="15" id="KW-1185">Reference proteome</keyword>
<keyword evidence="7 14" id="KW-0067">ATP-binding</keyword>
<dbReference type="InterPro" id="IPR036097">
    <property type="entry name" value="HisK_dim/P_sf"/>
</dbReference>
<dbReference type="PRINTS" id="PR00344">
    <property type="entry name" value="BCTRLSENSOR"/>
</dbReference>
<dbReference type="CDD" id="cd00082">
    <property type="entry name" value="HisKA"/>
    <property type="match status" value="1"/>
</dbReference>
<feature type="transmembrane region" description="Helical" evidence="10">
    <location>
        <begin position="46"/>
        <end position="73"/>
    </location>
</feature>
<gene>
    <name evidence="14" type="ORF">OLX77_06380</name>
</gene>
<evidence type="ECO:0000259" key="11">
    <source>
        <dbReference type="PROSITE" id="PS50109"/>
    </source>
</evidence>